<name>A0ACB5RAI3_9CLOT</name>
<proteinExistence type="predicted"/>
<dbReference type="Proteomes" id="UP001058074">
    <property type="component" value="Unassembled WGS sequence"/>
</dbReference>
<reference evidence="1" key="1">
    <citation type="journal article" date="2025" name="Int. J. Syst. Evol. Microbiol.">
        <title>Inconstantimicrobium mannanitabidum sp. nov., a novel member of the family Clostridiaceae isolated from anoxic soil under the treatment of reductive soil disinfestation.</title>
        <authorList>
            <person name="Ueki A."/>
            <person name="Tonouchi A."/>
            <person name="Honma S."/>
            <person name="Kaku N."/>
            <person name="Ueki K."/>
        </authorList>
    </citation>
    <scope>NUCLEOTIDE SEQUENCE</scope>
    <source>
        <strain evidence="1">TW13</strain>
    </source>
</reference>
<gene>
    <name evidence="1" type="ORF">rsdtw13_14600</name>
</gene>
<evidence type="ECO:0000313" key="1">
    <source>
        <dbReference type="EMBL" id="GKX66202.1"/>
    </source>
</evidence>
<dbReference type="EMBL" id="BROD01000001">
    <property type="protein sequence ID" value="GKX66202.1"/>
    <property type="molecule type" value="Genomic_DNA"/>
</dbReference>
<sequence>MINFKETYENHYSSLLNNKKNNGIEINFKKDNKFIEFSSKYNSRTYTEGVVCYQDRQNVKLEESEWEL</sequence>
<evidence type="ECO:0000313" key="2">
    <source>
        <dbReference type="Proteomes" id="UP001058074"/>
    </source>
</evidence>
<organism evidence="1 2">
    <name type="scientific">Inconstantimicrobium mannanitabidum</name>
    <dbReference type="NCBI Taxonomy" id="1604901"/>
    <lineage>
        <taxon>Bacteria</taxon>
        <taxon>Bacillati</taxon>
        <taxon>Bacillota</taxon>
        <taxon>Clostridia</taxon>
        <taxon>Eubacteriales</taxon>
        <taxon>Clostridiaceae</taxon>
        <taxon>Inconstantimicrobium</taxon>
    </lineage>
</organism>
<keyword evidence="2" id="KW-1185">Reference proteome</keyword>
<protein>
    <submittedName>
        <fullName evidence="1">Uncharacterized protein</fullName>
    </submittedName>
</protein>
<accession>A0ACB5RAI3</accession>
<comment type="caution">
    <text evidence="1">The sequence shown here is derived from an EMBL/GenBank/DDBJ whole genome shotgun (WGS) entry which is preliminary data.</text>
</comment>